<dbReference type="GO" id="GO:0008270">
    <property type="term" value="F:zinc ion binding"/>
    <property type="evidence" value="ECO:0007669"/>
    <property type="project" value="UniProtKB-KW"/>
</dbReference>
<evidence type="ECO:0000313" key="4">
    <source>
        <dbReference type="EMBL" id="KAL3288619.1"/>
    </source>
</evidence>
<name>A0ABD2PCC1_9CUCU</name>
<proteinExistence type="predicted"/>
<feature type="compositionally biased region" description="Polar residues" evidence="2">
    <location>
        <begin position="108"/>
        <end position="121"/>
    </location>
</feature>
<dbReference type="InterPro" id="IPR036875">
    <property type="entry name" value="Znf_CCHC_sf"/>
</dbReference>
<evidence type="ECO:0000256" key="2">
    <source>
        <dbReference type="SAM" id="MobiDB-lite"/>
    </source>
</evidence>
<organism evidence="4 5">
    <name type="scientific">Cryptolaemus montrouzieri</name>
    <dbReference type="NCBI Taxonomy" id="559131"/>
    <lineage>
        <taxon>Eukaryota</taxon>
        <taxon>Metazoa</taxon>
        <taxon>Ecdysozoa</taxon>
        <taxon>Arthropoda</taxon>
        <taxon>Hexapoda</taxon>
        <taxon>Insecta</taxon>
        <taxon>Pterygota</taxon>
        <taxon>Neoptera</taxon>
        <taxon>Endopterygota</taxon>
        <taxon>Coleoptera</taxon>
        <taxon>Polyphaga</taxon>
        <taxon>Cucujiformia</taxon>
        <taxon>Coccinelloidea</taxon>
        <taxon>Coccinellidae</taxon>
        <taxon>Scymninae</taxon>
        <taxon>Scymnini</taxon>
        <taxon>Cryptolaemus</taxon>
    </lineage>
</organism>
<feature type="domain" description="CCHC-type" evidence="3">
    <location>
        <begin position="20"/>
        <end position="35"/>
    </location>
</feature>
<comment type="caution">
    <text evidence="4">The sequence shown here is derived from an EMBL/GenBank/DDBJ whole genome shotgun (WGS) entry which is preliminary data.</text>
</comment>
<dbReference type="Proteomes" id="UP001516400">
    <property type="component" value="Unassembled WGS sequence"/>
</dbReference>
<dbReference type="InterPro" id="IPR001878">
    <property type="entry name" value="Znf_CCHC"/>
</dbReference>
<evidence type="ECO:0000256" key="1">
    <source>
        <dbReference type="PROSITE-ProRule" id="PRU00047"/>
    </source>
</evidence>
<dbReference type="Gene3D" id="4.10.60.10">
    <property type="entry name" value="Zinc finger, CCHC-type"/>
    <property type="match status" value="1"/>
</dbReference>
<evidence type="ECO:0000259" key="3">
    <source>
        <dbReference type="PROSITE" id="PS50158"/>
    </source>
</evidence>
<dbReference type="PROSITE" id="PS50158">
    <property type="entry name" value="ZF_CCHC"/>
    <property type="match status" value="1"/>
</dbReference>
<feature type="region of interest" description="Disordered" evidence="2">
    <location>
        <begin position="106"/>
        <end position="139"/>
    </location>
</feature>
<keyword evidence="1" id="KW-0862">Zinc</keyword>
<sequence>MITHEDTNYRIFISTDSMDCFICRKGGHVAKNCPNIRQSPITLNNSEGTTNEETVPEIISTHQTNENIDQQNEEFEENQNTIITQIHTEIWQGECGGNKKRPLFPSCSKDTSQVTYKSPPNTFDIRKTRGHNGGPQIYR</sequence>
<keyword evidence="5" id="KW-1185">Reference proteome</keyword>
<accession>A0ABD2PCC1</accession>
<dbReference type="EMBL" id="JABFTP020000185">
    <property type="protein sequence ID" value="KAL3288619.1"/>
    <property type="molecule type" value="Genomic_DNA"/>
</dbReference>
<dbReference type="SMART" id="SM00343">
    <property type="entry name" value="ZnF_C2HC"/>
    <property type="match status" value="1"/>
</dbReference>
<protein>
    <recommendedName>
        <fullName evidence="3">CCHC-type domain-containing protein</fullName>
    </recommendedName>
</protein>
<evidence type="ECO:0000313" key="5">
    <source>
        <dbReference type="Proteomes" id="UP001516400"/>
    </source>
</evidence>
<keyword evidence="1" id="KW-0863">Zinc-finger</keyword>
<keyword evidence="1" id="KW-0479">Metal-binding</keyword>
<gene>
    <name evidence="4" type="ORF">HHI36_003056</name>
</gene>
<dbReference type="AlphaFoldDB" id="A0ABD2PCC1"/>
<dbReference type="SUPFAM" id="SSF57756">
    <property type="entry name" value="Retrovirus zinc finger-like domains"/>
    <property type="match status" value="1"/>
</dbReference>
<reference evidence="4 5" key="1">
    <citation type="journal article" date="2021" name="BMC Biol.">
        <title>Horizontally acquired antibacterial genes associated with adaptive radiation of ladybird beetles.</title>
        <authorList>
            <person name="Li H.S."/>
            <person name="Tang X.F."/>
            <person name="Huang Y.H."/>
            <person name="Xu Z.Y."/>
            <person name="Chen M.L."/>
            <person name="Du X.Y."/>
            <person name="Qiu B.Y."/>
            <person name="Chen P.T."/>
            <person name="Zhang W."/>
            <person name="Slipinski A."/>
            <person name="Escalona H.E."/>
            <person name="Waterhouse R.M."/>
            <person name="Zwick A."/>
            <person name="Pang H."/>
        </authorList>
    </citation>
    <scope>NUCLEOTIDE SEQUENCE [LARGE SCALE GENOMIC DNA]</scope>
    <source>
        <strain evidence="4">SYSU2018</strain>
    </source>
</reference>